<keyword evidence="4" id="KW-1185">Reference proteome</keyword>
<organism evidence="3 4">
    <name type="scientific">Anopheles maculatus</name>
    <dbReference type="NCBI Taxonomy" id="74869"/>
    <lineage>
        <taxon>Eukaryota</taxon>
        <taxon>Metazoa</taxon>
        <taxon>Ecdysozoa</taxon>
        <taxon>Arthropoda</taxon>
        <taxon>Hexapoda</taxon>
        <taxon>Insecta</taxon>
        <taxon>Pterygota</taxon>
        <taxon>Neoptera</taxon>
        <taxon>Endopterygota</taxon>
        <taxon>Diptera</taxon>
        <taxon>Nematocera</taxon>
        <taxon>Culicoidea</taxon>
        <taxon>Culicidae</taxon>
        <taxon>Anophelinae</taxon>
        <taxon>Anopheles</taxon>
        <taxon>Anopheles maculatus group</taxon>
    </lineage>
</organism>
<dbReference type="InterPro" id="IPR001254">
    <property type="entry name" value="Trypsin_dom"/>
</dbReference>
<dbReference type="InterPro" id="IPR043504">
    <property type="entry name" value="Peptidase_S1_PA_chymotrypsin"/>
</dbReference>
<accession>A0A182S5F1</accession>
<evidence type="ECO:0000256" key="1">
    <source>
        <dbReference type="ARBA" id="ARBA00024195"/>
    </source>
</evidence>
<dbReference type="InterPro" id="IPR009003">
    <property type="entry name" value="Peptidase_S1_PA"/>
</dbReference>
<feature type="domain" description="Peptidase S1" evidence="2">
    <location>
        <begin position="1"/>
        <end position="49"/>
    </location>
</feature>
<dbReference type="PANTHER" id="PTHR24260:SF147">
    <property type="entry name" value="EG:BACR7A4.3 PROTEIN-RELATED"/>
    <property type="match status" value="1"/>
</dbReference>
<proteinExistence type="inferred from homology"/>
<dbReference type="SUPFAM" id="SSF50494">
    <property type="entry name" value="Trypsin-like serine proteases"/>
    <property type="match status" value="2"/>
</dbReference>
<dbReference type="GO" id="GO:0004252">
    <property type="term" value="F:serine-type endopeptidase activity"/>
    <property type="evidence" value="ECO:0007669"/>
    <property type="project" value="InterPro"/>
</dbReference>
<comment type="similarity">
    <text evidence="1">Belongs to the peptidase S1 family. CLIP subfamily.</text>
</comment>
<dbReference type="EnsemblMetazoa" id="AMAM000008-RA">
    <property type="protein sequence ID" value="AMAM000008-PA"/>
    <property type="gene ID" value="AMAM000008"/>
</dbReference>
<evidence type="ECO:0000313" key="4">
    <source>
        <dbReference type="Proteomes" id="UP000075901"/>
    </source>
</evidence>
<dbReference type="PANTHER" id="PTHR24260">
    <property type="match status" value="1"/>
</dbReference>
<dbReference type="GO" id="GO:0006508">
    <property type="term" value="P:proteolysis"/>
    <property type="evidence" value="ECO:0007669"/>
    <property type="project" value="InterPro"/>
</dbReference>
<reference evidence="4" key="1">
    <citation type="submission" date="2013-09" db="EMBL/GenBank/DDBJ databases">
        <title>The Genome Sequence of Anopheles maculatus species B.</title>
        <authorList>
            <consortium name="The Broad Institute Genomics Platform"/>
            <person name="Neafsey D.E."/>
            <person name="Besansky N."/>
            <person name="Howell P."/>
            <person name="Walton C."/>
            <person name="Young S.K."/>
            <person name="Zeng Q."/>
            <person name="Gargeya S."/>
            <person name="Fitzgerald M."/>
            <person name="Haas B."/>
            <person name="Abouelleil A."/>
            <person name="Allen A.W."/>
            <person name="Alvarado L."/>
            <person name="Arachchi H.M."/>
            <person name="Berlin A.M."/>
            <person name="Chapman S.B."/>
            <person name="Gainer-Dewar J."/>
            <person name="Goldberg J."/>
            <person name="Griggs A."/>
            <person name="Gujja S."/>
            <person name="Hansen M."/>
            <person name="Howarth C."/>
            <person name="Imamovic A."/>
            <person name="Ireland A."/>
            <person name="Larimer J."/>
            <person name="McCowan C."/>
            <person name="Murphy C."/>
            <person name="Pearson M."/>
            <person name="Poon T.W."/>
            <person name="Priest M."/>
            <person name="Roberts A."/>
            <person name="Saif S."/>
            <person name="Shea T."/>
            <person name="Sisk P."/>
            <person name="Sykes S."/>
            <person name="Wortman J."/>
            <person name="Nusbaum C."/>
            <person name="Birren B."/>
        </authorList>
    </citation>
    <scope>NUCLEOTIDE SEQUENCE [LARGE SCALE GENOMIC DNA]</scope>
    <source>
        <strain evidence="4">maculatus3</strain>
    </source>
</reference>
<dbReference type="InterPro" id="IPR051333">
    <property type="entry name" value="CLIP_Serine_Protease"/>
</dbReference>
<dbReference type="Pfam" id="PF00089">
    <property type="entry name" value="Trypsin"/>
    <property type="match status" value="1"/>
</dbReference>
<reference evidence="3" key="2">
    <citation type="submission" date="2020-05" db="UniProtKB">
        <authorList>
            <consortium name="EnsemblMetazoa"/>
        </authorList>
    </citation>
    <scope>IDENTIFICATION</scope>
    <source>
        <strain evidence="3">maculatus3</strain>
    </source>
</reference>
<dbReference type="VEuPathDB" id="VectorBase:AMAM000008"/>
<sequence length="209" mass="23617">GDSGGPLQVKLLHNTRITPFLVGVTSFGTACGLSVPGVYTRVAPYVPWIRTVLNDRAENATEWKFQPQACALRYAQYREYEPRVLLHKNELEESVDLSEAHLFNEVSRQQVSIHWNATIMKKECFGVIIDESTIATLAQCAVQNGLKDPIKFSKQFTPACIWERADLPESEYEVAGRGLLELNTIHVDDKDLEATASEFILRQYQTFLI</sequence>
<name>A0A182S5F1_9DIPT</name>
<protein>
    <recommendedName>
        <fullName evidence="2">Peptidase S1 domain-containing protein</fullName>
    </recommendedName>
</protein>
<evidence type="ECO:0000313" key="3">
    <source>
        <dbReference type="EnsemblMetazoa" id="AMAM000008-PA"/>
    </source>
</evidence>
<evidence type="ECO:0000259" key="2">
    <source>
        <dbReference type="Pfam" id="PF00089"/>
    </source>
</evidence>
<dbReference type="AlphaFoldDB" id="A0A182S5F1"/>
<dbReference type="Proteomes" id="UP000075901">
    <property type="component" value="Unassembled WGS sequence"/>
</dbReference>
<dbReference type="Gene3D" id="2.40.10.10">
    <property type="entry name" value="Trypsin-like serine proteases"/>
    <property type="match status" value="1"/>
</dbReference>